<name>F3GRE6_PSESJ</name>
<accession>F3GRE6</accession>
<evidence type="ECO:0000313" key="3">
    <source>
        <dbReference type="Proteomes" id="UP000004986"/>
    </source>
</evidence>
<sequence length="40" mass="4464">WAYATSQFSELAAVVYDFSPSRAGEHARNFLGNWNGKLVC</sequence>
<evidence type="ECO:0000259" key="1">
    <source>
        <dbReference type="Pfam" id="PF03050"/>
    </source>
</evidence>
<proteinExistence type="predicted"/>
<feature type="non-terminal residue" evidence="2">
    <location>
        <position position="1"/>
    </location>
</feature>
<evidence type="ECO:0000313" key="2">
    <source>
        <dbReference type="EMBL" id="EGH49649.1"/>
    </source>
</evidence>
<dbReference type="EMBL" id="AEAI01004536">
    <property type="protein sequence ID" value="EGH49649.1"/>
    <property type="molecule type" value="Genomic_DNA"/>
</dbReference>
<organism evidence="2 3">
    <name type="scientific">Pseudomonas syringae pv. pisi str. 1704B</name>
    <dbReference type="NCBI Taxonomy" id="629263"/>
    <lineage>
        <taxon>Bacteria</taxon>
        <taxon>Pseudomonadati</taxon>
        <taxon>Pseudomonadota</taxon>
        <taxon>Gammaproteobacteria</taxon>
        <taxon>Pseudomonadales</taxon>
        <taxon>Pseudomonadaceae</taxon>
        <taxon>Pseudomonas</taxon>
        <taxon>Pseudomonas syringae</taxon>
    </lineage>
</organism>
<feature type="non-terminal residue" evidence="2">
    <location>
        <position position="40"/>
    </location>
</feature>
<dbReference type="Pfam" id="PF03050">
    <property type="entry name" value="DDE_Tnp_IS66"/>
    <property type="match status" value="1"/>
</dbReference>
<dbReference type="Proteomes" id="UP000004986">
    <property type="component" value="Unassembled WGS sequence"/>
</dbReference>
<comment type="caution">
    <text evidence="2">The sequence shown here is derived from an EMBL/GenBank/DDBJ whole genome shotgun (WGS) entry which is preliminary data.</text>
</comment>
<dbReference type="InterPro" id="IPR004291">
    <property type="entry name" value="Transposase_IS66_central"/>
</dbReference>
<feature type="domain" description="Transposase IS66 central" evidence="1">
    <location>
        <begin position="1"/>
        <end position="40"/>
    </location>
</feature>
<dbReference type="AlphaFoldDB" id="F3GRE6"/>
<reference evidence="2 3" key="1">
    <citation type="journal article" date="2011" name="PLoS Pathog.">
        <title>Dynamic evolution of pathogenicity revealed by sequencing and comparative genomics of 19 Pseudomonas syringae isolates.</title>
        <authorList>
            <person name="Baltrus D.A."/>
            <person name="Nishimura M.T."/>
            <person name="Romanchuk A."/>
            <person name="Chang J.H."/>
            <person name="Mukhtar M.S."/>
            <person name="Cherkis K."/>
            <person name="Roach J."/>
            <person name="Grant S.R."/>
            <person name="Jones C.D."/>
            <person name="Dangl J.L."/>
        </authorList>
    </citation>
    <scope>NUCLEOTIDE SEQUENCE [LARGE SCALE GENOMIC DNA]</scope>
    <source>
        <strain evidence="2 3">1704B</strain>
    </source>
</reference>
<keyword evidence="3" id="KW-1185">Reference proteome</keyword>
<protein>
    <submittedName>
        <fullName evidence="2">Transposase</fullName>
    </submittedName>
</protein>
<gene>
    <name evidence="2" type="ORF">PSYPI_47583</name>
</gene>